<dbReference type="PANTHER" id="PTHR30408">
    <property type="entry name" value="TYPE-1 RESTRICTION ENZYME ECOKI SPECIFICITY PROTEIN"/>
    <property type="match status" value="1"/>
</dbReference>
<keyword evidence="2" id="KW-0680">Restriction system</keyword>
<dbReference type="GO" id="GO:0003677">
    <property type="term" value="F:DNA binding"/>
    <property type="evidence" value="ECO:0007669"/>
    <property type="project" value="UniProtKB-KW"/>
</dbReference>
<evidence type="ECO:0000256" key="1">
    <source>
        <dbReference type="ARBA" id="ARBA00010923"/>
    </source>
</evidence>
<dbReference type="PANTHER" id="PTHR30408:SF12">
    <property type="entry name" value="TYPE I RESTRICTION ENZYME MJAVIII SPECIFICITY SUBUNIT"/>
    <property type="match status" value="1"/>
</dbReference>
<keyword evidence="3" id="KW-0238">DNA-binding</keyword>
<feature type="domain" description="Type I restriction modification DNA specificity" evidence="4">
    <location>
        <begin position="3"/>
        <end position="148"/>
    </location>
</feature>
<dbReference type="GO" id="GO:0009307">
    <property type="term" value="P:DNA restriction-modification system"/>
    <property type="evidence" value="ECO:0007669"/>
    <property type="project" value="UniProtKB-KW"/>
</dbReference>
<dbReference type="REBASE" id="152298">
    <property type="entry name" value="S.Dva186ORF100P"/>
</dbReference>
<dbReference type="CDD" id="cd17266">
    <property type="entry name" value="RMtype1_S_Sau1132ORF3780P-TRD2-CR2_like"/>
    <property type="match status" value="1"/>
</dbReference>
<proteinExistence type="inferred from homology"/>
<evidence type="ECO:0000313" key="6">
    <source>
        <dbReference type="Proteomes" id="UP000092596"/>
    </source>
</evidence>
<evidence type="ECO:0000259" key="4">
    <source>
        <dbReference type="Pfam" id="PF01420"/>
    </source>
</evidence>
<gene>
    <name evidence="5" type="ORF">DAD186_00110</name>
</gene>
<name>A0A1B0ZF57_9MICO</name>
<protein>
    <recommendedName>
        <fullName evidence="4">Type I restriction modification DNA specificity domain-containing protein</fullName>
    </recommendedName>
</protein>
<dbReference type="InterPro" id="IPR000055">
    <property type="entry name" value="Restrct_endonuc_typeI_TRD"/>
</dbReference>
<dbReference type="SUPFAM" id="SSF116734">
    <property type="entry name" value="DNA methylase specificity domain"/>
    <property type="match status" value="2"/>
</dbReference>
<accession>A0A1B0ZF57</accession>
<organism evidence="5 6">
    <name type="scientific">Dermabacter vaginalis</name>
    <dbReference type="NCBI Taxonomy" id="1630135"/>
    <lineage>
        <taxon>Bacteria</taxon>
        <taxon>Bacillati</taxon>
        <taxon>Actinomycetota</taxon>
        <taxon>Actinomycetes</taxon>
        <taxon>Micrococcales</taxon>
        <taxon>Dermabacteraceae</taxon>
        <taxon>Dermabacter</taxon>
    </lineage>
</organism>
<dbReference type="Proteomes" id="UP000092596">
    <property type="component" value="Chromosome"/>
</dbReference>
<dbReference type="InterPro" id="IPR044946">
    <property type="entry name" value="Restrct_endonuc_typeI_TRD_sf"/>
</dbReference>
<dbReference type="STRING" id="1630135.DAD186_00110"/>
<evidence type="ECO:0000256" key="3">
    <source>
        <dbReference type="ARBA" id="ARBA00023125"/>
    </source>
</evidence>
<evidence type="ECO:0000256" key="2">
    <source>
        <dbReference type="ARBA" id="ARBA00022747"/>
    </source>
</evidence>
<sequence length="364" mass="40656">MRMVKLGEISSPKQWRSLPKSAMTATGYPVYGANGRIGWYSEYTHEHPVIAIGCRGSIGSVHLSEPRSYITSNAMALDSLRTDLVDRNFLLRFLSWRGFRDVTSGSSQPQLTRQNIVKIDVPLPTLTEQRRIAAILDKADAIRTKRRQTLARLGELKVSLFDSMFYGKGYATAPLNDVCLRRGEYGSTVASTEISDDLPRYVRITDIQEDGNLSGEARGPAGASSEWNRYLLNDGDILFARSGATVGKTFLYRSSDGPCVFAGYLIRFVPNTKLVDPAFLFSFTRTSRYKSWVAARQNVVAQPNINAKQYGSELMVPLPPIEYQKEFARRVKAIDNISANVKEILEQDDALFASLQSRAFKGEL</sequence>
<comment type="similarity">
    <text evidence="1">Belongs to the type-I restriction system S methylase family.</text>
</comment>
<evidence type="ECO:0000313" key="5">
    <source>
        <dbReference type="EMBL" id="ANP26572.1"/>
    </source>
</evidence>
<dbReference type="EMBL" id="CP012117">
    <property type="protein sequence ID" value="ANP26572.1"/>
    <property type="molecule type" value="Genomic_DNA"/>
</dbReference>
<dbReference type="CDD" id="cd17521">
    <property type="entry name" value="RMtype1_S_Sau13435ORF2165P_TRD2-CR2_like"/>
    <property type="match status" value="1"/>
</dbReference>
<dbReference type="KEGG" id="dva:DAD186_00110"/>
<dbReference type="Pfam" id="PF01420">
    <property type="entry name" value="Methylase_S"/>
    <property type="match status" value="2"/>
</dbReference>
<feature type="domain" description="Type I restriction modification DNA specificity" evidence="4">
    <location>
        <begin position="227"/>
        <end position="346"/>
    </location>
</feature>
<reference evidence="5 6" key="1">
    <citation type="submission" date="2015-06" db="EMBL/GenBank/DDBJ databases">
        <title>Investigation of pathophysiology for high-risk pregnancy and development of treatment modality based on it.</title>
        <authorList>
            <person name="Kim B.-C."/>
            <person name="Lim S."/>
        </authorList>
    </citation>
    <scope>NUCLEOTIDE SEQUENCE [LARGE SCALE GENOMIC DNA]</scope>
    <source>
        <strain evidence="5 6">AD1-86</strain>
    </source>
</reference>
<dbReference type="Gene3D" id="3.90.220.20">
    <property type="entry name" value="DNA methylase specificity domains"/>
    <property type="match status" value="2"/>
</dbReference>
<dbReference type="AlphaFoldDB" id="A0A1B0ZF57"/>
<dbReference type="InterPro" id="IPR052021">
    <property type="entry name" value="Type-I_RS_S_subunit"/>
</dbReference>
<dbReference type="PATRIC" id="fig|1630135.4.peg.11"/>